<sequence length="761" mass="84214">MAFAARGGLLLACIVLNSVALKPQTRSRRDVYGNTWVVYVEGEKRFVDDLAERNGFINRGEIEGFTGHHLLEHKTLAKRRIRRDAAEHTENLLREPHVKFALQQKVLRRTKRGYFLDPYYKDQWYLNNSGQTVGPRGFDINVGPVWRKNITGRGVVVTILDDGIEYTHPDLRNNYDAKASWDFNNHDSDPMPRYSRDNINKHGTRCAGEVAASVNNNMCGVGVAYNSRIGGVRMLDGDVTDAIEAWSLGLARDFIDIYSSSWGPDDDGRTVDGPGPMAKKAFREGIRKGRGGLGAIFVWATGNGGHYDDYCNCDGYITSIFTVSIGAVNDRGKSPWYAEPCPSTLAVTYSSGETRGSDKQIVTTDLHHACTRSHTGTSAAAPLAAGIFALVLEANPKLSWRDLQHLVVNTSRMTDRQDKGWQKNGAGHHVNLKYGFGVLDTAALVAAATSPTWKTAAEQHMCREQDHTDNKNIPARGTLTSSIVSTGCSGKTNCVMRLEHVRVYVTLSHKSRGSLRIILTSPAGTKSELLAPRDRDYSSDGFQNWPFMTVFSWGENPVGTWKIEVTDTKGVEGEFKKWSIRLYGTCEDHRNITPNDSKECSKKCKKGCEEPFVNVCPNCTLLCHCDLGECLPLCNPDDDVDQEKKECHKSATLGGGTSDDYDDDEGGYYSTASPTTGVILHQQGISTFVKLLIIFILVAVILTAVLIMWHFKISQKVCWANPDKLAKQNRAISQTNVAYWPVSVTPEVTTQNLKGLGNLKM</sequence>
<feature type="chain" id="PRO_5040878505" description="P/Homo B domain-containing protein" evidence="14">
    <location>
        <begin position="21"/>
        <end position="761"/>
    </location>
</feature>
<dbReference type="SUPFAM" id="SSF54897">
    <property type="entry name" value="Protease propeptides/inhibitors"/>
    <property type="match status" value="1"/>
</dbReference>
<dbReference type="InterPro" id="IPR002884">
    <property type="entry name" value="P_dom"/>
</dbReference>
<keyword evidence="9" id="KW-0325">Glycoprotein</keyword>
<proteinExistence type="inferred from homology"/>
<feature type="transmembrane region" description="Helical" evidence="13">
    <location>
        <begin position="688"/>
        <end position="709"/>
    </location>
</feature>
<dbReference type="Gene3D" id="3.40.50.200">
    <property type="entry name" value="Peptidase S8/S53 domain"/>
    <property type="match status" value="1"/>
</dbReference>
<feature type="active site" description="Charge relay system" evidence="10 11">
    <location>
        <position position="378"/>
    </location>
</feature>
<dbReference type="InterPro" id="IPR000209">
    <property type="entry name" value="Peptidase_S8/S53_dom"/>
</dbReference>
<evidence type="ECO:0000256" key="2">
    <source>
        <dbReference type="ARBA" id="ARBA00022670"/>
    </source>
</evidence>
<comment type="cofactor">
    <cofactor evidence="1">
        <name>Ca(2+)</name>
        <dbReference type="ChEBI" id="CHEBI:29108"/>
    </cofactor>
</comment>
<keyword evidence="7" id="KW-0865">Zymogen</keyword>
<gene>
    <name evidence="16" type="ORF">OS493_030343</name>
</gene>
<organism evidence="16 17">
    <name type="scientific">Desmophyllum pertusum</name>
    <dbReference type="NCBI Taxonomy" id="174260"/>
    <lineage>
        <taxon>Eukaryota</taxon>
        <taxon>Metazoa</taxon>
        <taxon>Cnidaria</taxon>
        <taxon>Anthozoa</taxon>
        <taxon>Hexacorallia</taxon>
        <taxon>Scleractinia</taxon>
        <taxon>Caryophylliina</taxon>
        <taxon>Caryophylliidae</taxon>
        <taxon>Desmophyllum</taxon>
    </lineage>
</organism>
<evidence type="ECO:0000313" key="16">
    <source>
        <dbReference type="EMBL" id="KAJ7383187.1"/>
    </source>
</evidence>
<keyword evidence="2 11" id="KW-0645">Protease</keyword>
<dbReference type="Proteomes" id="UP001163046">
    <property type="component" value="Unassembled WGS sequence"/>
</dbReference>
<protein>
    <recommendedName>
        <fullName evidence="15">P/Homo B domain-containing protein</fullName>
    </recommendedName>
</protein>
<feature type="domain" description="P/Homo B" evidence="15">
    <location>
        <begin position="455"/>
        <end position="588"/>
    </location>
</feature>
<evidence type="ECO:0000256" key="11">
    <source>
        <dbReference type="PROSITE-ProRule" id="PRU01240"/>
    </source>
</evidence>
<evidence type="ECO:0000256" key="14">
    <source>
        <dbReference type="SAM" id="SignalP"/>
    </source>
</evidence>
<evidence type="ECO:0000256" key="7">
    <source>
        <dbReference type="ARBA" id="ARBA00023145"/>
    </source>
</evidence>
<keyword evidence="8" id="KW-1015">Disulfide bond</keyword>
<evidence type="ECO:0000256" key="13">
    <source>
        <dbReference type="SAM" id="Phobius"/>
    </source>
</evidence>
<keyword evidence="6 11" id="KW-0720">Serine protease</keyword>
<dbReference type="GO" id="GO:0004252">
    <property type="term" value="F:serine-type endopeptidase activity"/>
    <property type="evidence" value="ECO:0007669"/>
    <property type="project" value="UniProtKB-UniRule"/>
</dbReference>
<dbReference type="FunFam" id="3.40.50.200:FF:000001">
    <property type="entry name" value="Furin 2, isoform B"/>
    <property type="match status" value="1"/>
</dbReference>
<dbReference type="Gene3D" id="2.60.120.260">
    <property type="entry name" value="Galactose-binding domain-like"/>
    <property type="match status" value="1"/>
</dbReference>
<dbReference type="SUPFAM" id="SSF49785">
    <property type="entry name" value="Galactose-binding domain-like"/>
    <property type="match status" value="1"/>
</dbReference>
<evidence type="ECO:0000259" key="15">
    <source>
        <dbReference type="PROSITE" id="PS51829"/>
    </source>
</evidence>
<dbReference type="InterPro" id="IPR023827">
    <property type="entry name" value="Peptidase_S8_Asp-AS"/>
</dbReference>
<dbReference type="GO" id="GO:0016485">
    <property type="term" value="P:protein processing"/>
    <property type="evidence" value="ECO:0007669"/>
    <property type="project" value="TreeGrafter"/>
</dbReference>
<dbReference type="PROSITE" id="PS00136">
    <property type="entry name" value="SUBTILASE_ASP"/>
    <property type="match status" value="1"/>
</dbReference>
<feature type="active site" description="Charge relay system" evidence="10 11">
    <location>
        <position position="161"/>
    </location>
</feature>
<dbReference type="EMBL" id="MU825905">
    <property type="protein sequence ID" value="KAJ7383187.1"/>
    <property type="molecule type" value="Genomic_DNA"/>
</dbReference>
<dbReference type="PANTHER" id="PTHR42884:SF3">
    <property type="entry name" value="FURIN-LIKE PROTEASE 1, ISOFORMS 1_1-X_2"/>
    <property type="match status" value="1"/>
</dbReference>
<dbReference type="InterPro" id="IPR008979">
    <property type="entry name" value="Galactose-bd-like_sf"/>
</dbReference>
<keyword evidence="13" id="KW-0812">Transmembrane</keyword>
<dbReference type="InterPro" id="IPR036852">
    <property type="entry name" value="Peptidase_S8/S53_dom_sf"/>
</dbReference>
<dbReference type="PANTHER" id="PTHR42884">
    <property type="entry name" value="PROPROTEIN CONVERTASE SUBTILISIN/KEXIN-RELATED"/>
    <property type="match status" value="1"/>
</dbReference>
<dbReference type="InterPro" id="IPR034182">
    <property type="entry name" value="Kexin/furin"/>
</dbReference>
<dbReference type="FunFam" id="2.60.120.260:FF:000006">
    <property type="entry name" value="Proprotein convertase subtilisin/kexin type 5"/>
    <property type="match status" value="1"/>
</dbReference>
<dbReference type="OrthoDB" id="300641at2759"/>
<keyword evidence="3" id="KW-0165">Cleavage on pair of basic residues</keyword>
<dbReference type="Pfam" id="PF16470">
    <property type="entry name" value="S8_pro-domain"/>
    <property type="match status" value="1"/>
</dbReference>
<dbReference type="Gene3D" id="3.30.70.850">
    <property type="entry name" value="Peptidase S8, pro-domain"/>
    <property type="match status" value="1"/>
</dbReference>
<evidence type="ECO:0000313" key="17">
    <source>
        <dbReference type="Proteomes" id="UP001163046"/>
    </source>
</evidence>
<dbReference type="InterPro" id="IPR032815">
    <property type="entry name" value="S8_pro-domain"/>
</dbReference>
<evidence type="ECO:0000256" key="10">
    <source>
        <dbReference type="PIRSR" id="PIRSR615500-1"/>
    </source>
</evidence>
<dbReference type="InterPro" id="IPR038466">
    <property type="entry name" value="S8_pro-domain_sf"/>
</dbReference>
<comment type="caution">
    <text evidence="16">The sequence shown here is derived from an EMBL/GenBank/DDBJ whole genome shotgun (WGS) entry which is preliminary data.</text>
</comment>
<evidence type="ECO:0000256" key="12">
    <source>
        <dbReference type="RuleBase" id="RU003355"/>
    </source>
</evidence>
<comment type="similarity">
    <text evidence="11 12">Belongs to the peptidase S8 family.</text>
</comment>
<evidence type="ECO:0000256" key="3">
    <source>
        <dbReference type="ARBA" id="ARBA00022685"/>
    </source>
</evidence>
<feature type="signal peptide" evidence="14">
    <location>
        <begin position="1"/>
        <end position="20"/>
    </location>
</feature>
<dbReference type="PROSITE" id="PS51829">
    <property type="entry name" value="P_HOMO_B"/>
    <property type="match status" value="1"/>
</dbReference>
<dbReference type="InterPro" id="IPR015500">
    <property type="entry name" value="Peptidase_S8_subtilisin-rel"/>
</dbReference>
<dbReference type="GO" id="GO:0000139">
    <property type="term" value="C:Golgi membrane"/>
    <property type="evidence" value="ECO:0007669"/>
    <property type="project" value="TreeGrafter"/>
</dbReference>
<dbReference type="InterPro" id="IPR022398">
    <property type="entry name" value="Peptidase_S8_His-AS"/>
</dbReference>
<evidence type="ECO:0000256" key="6">
    <source>
        <dbReference type="ARBA" id="ARBA00022825"/>
    </source>
</evidence>
<dbReference type="PRINTS" id="PR00723">
    <property type="entry name" value="SUBTILISIN"/>
</dbReference>
<feature type="active site" description="Charge relay system" evidence="10 11">
    <location>
        <position position="202"/>
    </location>
</feature>
<dbReference type="GO" id="GO:0005802">
    <property type="term" value="C:trans-Golgi network"/>
    <property type="evidence" value="ECO:0007669"/>
    <property type="project" value="TreeGrafter"/>
</dbReference>
<reference evidence="16" key="1">
    <citation type="submission" date="2023-01" db="EMBL/GenBank/DDBJ databases">
        <title>Genome assembly of the deep-sea coral Lophelia pertusa.</title>
        <authorList>
            <person name="Herrera S."/>
            <person name="Cordes E."/>
        </authorList>
    </citation>
    <scope>NUCLEOTIDE SEQUENCE</scope>
    <source>
        <strain evidence="16">USNM1676648</strain>
        <tissue evidence="16">Polyp</tissue>
    </source>
</reference>
<evidence type="ECO:0000256" key="9">
    <source>
        <dbReference type="ARBA" id="ARBA00023180"/>
    </source>
</evidence>
<keyword evidence="4 14" id="KW-0732">Signal</keyword>
<keyword evidence="5 11" id="KW-0378">Hydrolase</keyword>
<dbReference type="PROSITE" id="PS00138">
    <property type="entry name" value="SUBTILASE_SER"/>
    <property type="match status" value="1"/>
</dbReference>
<evidence type="ECO:0000256" key="5">
    <source>
        <dbReference type="ARBA" id="ARBA00022801"/>
    </source>
</evidence>
<evidence type="ECO:0000256" key="1">
    <source>
        <dbReference type="ARBA" id="ARBA00001913"/>
    </source>
</evidence>
<accession>A0A9X0D0Z2</accession>
<keyword evidence="13" id="KW-0472">Membrane</keyword>
<dbReference type="PROSITE" id="PS51892">
    <property type="entry name" value="SUBTILASE"/>
    <property type="match status" value="1"/>
</dbReference>
<keyword evidence="17" id="KW-1185">Reference proteome</keyword>
<dbReference type="PROSITE" id="PS00137">
    <property type="entry name" value="SUBTILASE_HIS"/>
    <property type="match status" value="1"/>
</dbReference>
<dbReference type="CDD" id="cd04059">
    <property type="entry name" value="Peptidases_S8_Protein_convertases_Kexins_Furin-like"/>
    <property type="match status" value="1"/>
</dbReference>
<dbReference type="SUPFAM" id="SSF52743">
    <property type="entry name" value="Subtilisin-like"/>
    <property type="match status" value="1"/>
</dbReference>
<dbReference type="AlphaFoldDB" id="A0A9X0D0Z2"/>
<name>A0A9X0D0Z2_9CNID</name>
<evidence type="ECO:0000256" key="8">
    <source>
        <dbReference type="ARBA" id="ARBA00023157"/>
    </source>
</evidence>
<dbReference type="InterPro" id="IPR023828">
    <property type="entry name" value="Peptidase_S8_Ser-AS"/>
</dbReference>
<dbReference type="Pfam" id="PF00082">
    <property type="entry name" value="Peptidase_S8"/>
    <property type="match status" value="1"/>
</dbReference>
<keyword evidence="13" id="KW-1133">Transmembrane helix</keyword>
<evidence type="ECO:0000256" key="4">
    <source>
        <dbReference type="ARBA" id="ARBA00022729"/>
    </source>
</evidence>
<dbReference type="Pfam" id="PF01483">
    <property type="entry name" value="P_proprotein"/>
    <property type="match status" value="1"/>
</dbReference>